<evidence type="ECO:0000313" key="3">
    <source>
        <dbReference type="Proteomes" id="UP000799438"/>
    </source>
</evidence>
<protein>
    <submittedName>
        <fullName evidence="2">Uncharacterized protein</fullName>
    </submittedName>
</protein>
<dbReference type="GeneID" id="54298849"/>
<keyword evidence="3" id="KW-1185">Reference proteome</keyword>
<reference evidence="2" key="1">
    <citation type="journal article" date="2020" name="Stud. Mycol.">
        <title>101 Dothideomycetes genomes: a test case for predicting lifestyles and emergence of pathogens.</title>
        <authorList>
            <person name="Haridas S."/>
            <person name="Albert R."/>
            <person name="Binder M."/>
            <person name="Bloem J."/>
            <person name="Labutti K."/>
            <person name="Salamov A."/>
            <person name="Andreopoulos B."/>
            <person name="Baker S."/>
            <person name="Barry K."/>
            <person name="Bills G."/>
            <person name="Bluhm B."/>
            <person name="Cannon C."/>
            <person name="Castanera R."/>
            <person name="Culley D."/>
            <person name="Daum C."/>
            <person name="Ezra D."/>
            <person name="Gonzalez J."/>
            <person name="Henrissat B."/>
            <person name="Kuo A."/>
            <person name="Liang C."/>
            <person name="Lipzen A."/>
            <person name="Lutzoni F."/>
            <person name="Magnuson J."/>
            <person name="Mondo S."/>
            <person name="Nolan M."/>
            <person name="Ohm R."/>
            <person name="Pangilinan J."/>
            <person name="Park H.-J."/>
            <person name="Ramirez L."/>
            <person name="Alfaro M."/>
            <person name="Sun H."/>
            <person name="Tritt A."/>
            <person name="Yoshinaga Y."/>
            <person name="Zwiers L.-H."/>
            <person name="Turgeon B."/>
            <person name="Goodwin S."/>
            <person name="Spatafora J."/>
            <person name="Crous P."/>
            <person name="Grigoriev I."/>
        </authorList>
    </citation>
    <scope>NUCLEOTIDE SEQUENCE</scope>
    <source>
        <strain evidence="2">CBS 121167</strain>
    </source>
</reference>
<gene>
    <name evidence="2" type="ORF">K452DRAFT_292320</name>
</gene>
<dbReference type="EMBL" id="ML995518">
    <property type="protein sequence ID" value="KAF2136539.1"/>
    <property type="molecule type" value="Genomic_DNA"/>
</dbReference>
<evidence type="ECO:0000313" key="2">
    <source>
        <dbReference type="EMBL" id="KAF2136539.1"/>
    </source>
</evidence>
<dbReference type="Proteomes" id="UP000799438">
    <property type="component" value="Unassembled WGS sequence"/>
</dbReference>
<feature type="region of interest" description="Disordered" evidence="1">
    <location>
        <begin position="29"/>
        <end position="95"/>
    </location>
</feature>
<sequence length="223" mass="24749">MSSIEAWLCDVGDAHRDLPCPLTRARMSHVKAHPGPVSPPETAAPCEKGLATSFPQREGALKRRYSELTEADDYGDNGDDMSSPPKRPRQDDQASLNSAYTELRNLPSLVSSTAKSRANSLTRIDRATYAYARPPLRFKTRPDHKTPQEVLSLMKELPLAGIGIIPGTLKETIAAAFPFDLTPEYAFDLSASNNSDRDKYLWEMVRKFLDKAHKSFEGEPEAT</sequence>
<feature type="non-terminal residue" evidence="2">
    <location>
        <position position="223"/>
    </location>
</feature>
<dbReference type="OrthoDB" id="4161186at2759"/>
<accession>A0A6A6AX80</accession>
<proteinExistence type="predicted"/>
<organism evidence="2 3">
    <name type="scientific">Aplosporella prunicola CBS 121167</name>
    <dbReference type="NCBI Taxonomy" id="1176127"/>
    <lineage>
        <taxon>Eukaryota</taxon>
        <taxon>Fungi</taxon>
        <taxon>Dikarya</taxon>
        <taxon>Ascomycota</taxon>
        <taxon>Pezizomycotina</taxon>
        <taxon>Dothideomycetes</taxon>
        <taxon>Dothideomycetes incertae sedis</taxon>
        <taxon>Botryosphaeriales</taxon>
        <taxon>Aplosporellaceae</taxon>
        <taxon>Aplosporella</taxon>
    </lineage>
</organism>
<dbReference type="RefSeq" id="XP_033392257.1">
    <property type="nucleotide sequence ID" value="XM_033541353.1"/>
</dbReference>
<feature type="compositionally biased region" description="Acidic residues" evidence="1">
    <location>
        <begin position="69"/>
        <end position="79"/>
    </location>
</feature>
<name>A0A6A6AX80_9PEZI</name>
<evidence type="ECO:0000256" key="1">
    <source>
        <dbReference type="SAM" id="MobiDB-lite"/>
    </source>
</evidence>
<dbReference type="AlphaFoldDB" id="A0A6A6AX80"/>